<protein>
    <submittedName>
        <fullName evidence="1">Uncharacterized protein</fullName>
    </submittedName>
</protein>
<dbReference type="Proteomes" id="UP001558613">
    <property type="component" value="Unassembled WGS sequence"/>
</dbReference>
<name>A0ABR3NIG6_9TELE</name>
<proteinExistence type="predicted"/>
<keyword evidence="2" id="KW-1185">Reference proteome</keyword>
<reference evidence="1 2" key="1">
    <citation type="submission" date="2023-09" db="EMBL/GenBank/DDBJ databases">
        <authorList>
            <person name="Wang M."/>
        </authorList>
    </citation>
    <scope>NUCLEOTIDE SEQUENCE [LARGE SCALE GENOMIC DNA]</scope>
    <source>
        <strain evidence="1">GT-2023</strain>
        <tissue evidence="1">Liver</tissue>
    </source>
</reference>
<sequence length="96" mass="11278">MKMAFIKEESEDMKIEEAFRVKHEDIEEQTDLTSLKEESHELNEMEEKDQYEEHHGGGRLDFAEFATATFVTFSRPGCNLVSAKIIWYSNMNSPEW</sequence>
<dbReference type="EMBL" id="JAYMGO010000004">
    <property type="protein sequence ID" value="KAL1276652.1"/>
    <property type="molecule type" value="Genomic_DNA"/>
</dbReference>
<evidence type="ECO:0000313" key="1">
    <source>
        <dbReference type="EMBL" id="KAL1276652.1"/>
    </source>
</evidence>
<evidence type="ECO:0000313" key="2">
    <source>
        <dbReference type="Proteomes" id="UP001558613"/>
    </source>
</evidence>
<comment type="caution">
    <text evidence="1">The sequence shown here is derived from an EMBL/GenBank/DDBJ whole genome shotgun (WGS) entry which is preliminary data.</text>
</comment>
<gene>
    <name evidence="1" type="ORF">QQF64_036275</name>
</gene>
<organism evidence="1 2">
    <name type="scientific">Cirrhinus molitorella</name>
    <name type="common">mud carp</name>
    <dbReference type="NCBI Taxonomy" id="172907"/>
    <lineage>
        <taxon>Eukaryota</taxon>
        <taxon>Metazoa</taxon>
        <taxon>Chordata</taxon>
        <taxon>Craniata</taxon>
        <taxon>Vertebrata</taxon>
        <taxon>Euteleostomi</taxon>
        <taxon>Actinopterygii</taxon>
        <taxon>Neopterygii</taxon>
        <taxon>Teleostei</taxon>
        <taxon>Ostariophysi</taxon>
        <taxon>Cypriniformes</taxon>
        <taxon>Cyprinidae</taxon>
        <taxon>Labeoninae</taxon>
        <taxon>Labeonini</taxon>
        <taxon>Cirrhinus</taxon>
    </lineage>
</organism>
<accession>A0ABR3NIG6</accession>